<comment type="caution">
    <text evidence="1">The sequence shown here is derived from an EMBL/GenBank/DDBJ whole genome shotgun (WGS) entry which is preliminary data.</text>
</comment>
<name>A0A427AQD4_ENSVE</name>
<organism evidence="1 2">
    <name type="scientific">Ensete ventricosum</name>
    <name type="common">Abyssinian banana</name>
    <name type="synonym">Musa ensete</name>
    <dbReference type="NCBI Taxonomy" id="4639"/>
    <lineage>
        <taxon>Eukaryota</taxon>
        <taxon>Viridiplantae</taxon>
        <taxon>Streptophyta</taxon>
        <taxon>Embryophyta</taxon>
        <taxon>Tracheophyta</taxon>
        <taxon>Spermatophyta</taxon>
        <taxon>Magnoliopsida</taxon>
        <taxon>Liliopsida</taxon>
        <taxon>Zingiberales</taxon>
        <taxon>Musaceae</taxon>
        <taxon>Ensete</taxon>
    </lineage>
</organism>
<accession>A0A427AQD4</accession>
<dbReference type="Proteomes" id="UP000287651">
    <property type="component" value="Unassembled WGS sequence"/>
</dbReference>
<protein>
    <submittedName>
        <fullName evidence="1">Uncharacterized protein</fullName>
    </submittedName>
</protein>
<reference evidence="1 2" key="1">
    <citation type="journal article" date="2014" name="Agronomy (Basel)">
        <title>A Draft Genome Sequence for Ensete ventricosum, the Drought-Tolerant Tree Against Hunger.</title>
        <authorList>
            <person name="Harrison J."/>
            <person name="Moore K.A."/>
            <person name="Paszkiewicz K."/>
            <person name="Jones T."/>
            <person name="Grant M."/>
            <person name="Ambacheew D."/>
            <person name="Muzemil S."/>
            <person name="Studholme D.J."/>
        </authorList>
    </citation>
    <scope>NUCLEOTIDE SEQUENCE [LARGE SCALE GENOMIC DNA]</scope>
</reference>
<sequence length="204" mass="22140">MEVLAVDRCLLICCVPERSKGCFGGGHGTTLSGPYRTRGCPCEGEASCYTTRDLVGEPDEGLGLNDKKPRAECLWGKLEIVEQSLVSIGSVCWQVPFPDERESRMSSNSGGQLGSCGFFSGVVEHRTGKESKGSLVVVCSLCRLGAMKRASSSSVSSMNKVAWCWLPVRQCRSMMRRSYSELGVGRKPNKLAGRGCHRKHVEDG</sequence>
<gene>
    <name evidence="1" type="ORF">B296_00019372</name>
</gene>
<dbReference type="EMBL" id="AMZH03001680">
    <property type="protein sequence ID" value="RRT78430.1"/>
    <property type="molecule type" value="Genomic_DNA"/>
</dbReference>
<proteinExistence type="predicted"/>
<dbReference type="AlphaFoldDB" id="A0A427AQD4"/>
<evidence type="ECO:0000313" key="1">
    <source>
        <dbReference type="EMBL" id="RRT78430.1"/>
    </source>
</evidence>
<evidence type="ECO:0000313" key="2">
    <source>
        <dbReference type="Proteomes" id="UP000287651"/>
    </source>
</evidence>